<evidence type="ECO:0000313" key="9">
    <source>
        <dbReference type="Proteomes" id="UP000077266"/>
    </source>
</evidence>
<dbReference type="EMBL" id="KV426122">
    <property type="protein sequence ID" value="KZV87539.1"/>
    <property type="molecule type" value="Genomic_DNA"/>
</dbReference>
<dbReference type="GO" id="GO:0005739">
    <property type="term" value="C:mitochondrion"/>
    <property type="evidence" value="ECO:0007669"/>
    <property type="project" value="TreeGrafter"/>
</dbReference>
<evidence type="ECO:0000256" key="5">
    <source>
        <dbReference type="ARBA" id="ARBA00023014"/>
    </source>
</evidence>
<dbReference type="PANTHER" id="PTHR42961:SF2">
    <property type="entry name" value="IRON-SULFUR PROTEIN NUBPL"/>
    <property type="match status" value="1"/>
</dbReference>
<organism evidence="8 9">
    <name type="scientific">Exidia glandulosa HHB12029</name>
    <dbReference type="NCBI Taxonomy" id="1314781"/>
    <lineage>
        <taxon>Eukaryota</taxon>
        <taxon>Fungi</taxon>
        <taxon>Dikarya</taxon>
        <taxon>Basidiomycota</taxon>
        <taxon>Agaricomycotina</taxon>
        <taxon>Agaricomycetes</taxon>
        <taxon>Auriculariales</taxon>
        <taxon>Exidiaceae</taxon>
        <taxon>Exidia</taxon>
    </lineage>
</organism>
<dbReference type="GO" id="GO:0016226">
    <property type="term" value="P:iron-sulfur cluster assembly"/>
    <property type="evidence" value="ECO:0007669"/>
    <property type="project" value="InterPro"/>
</dbReference>
<dbReference type="CDD" id="cd02037">
    <property type="entry name" value="Mrp_NBP35"/>
    <property type="match status" value="1"/>
</dbReference>
<dbReference type="Pfam" id="PF10609">
    <property type="entry name" value="ParA"/>
    <property type="match status" value="1"/>
</dbReference>
<dbReference type="GO" id="GO:0005524">
    <property type="term" value="F:ATP binding"/>
    <property type="evidence" value="ECO:0007669"/>
    <property type="project" value="UniProtKB-KW"/>
</dbReference>
<evidence type="ECO:0000256" key="4">
    <source>
        <dbReference type="ARBA" id="ARBA00023004"/>
    </source>
</evidence>
<dbReference type="InterPro" id="IPR000808">
    <property type="entry name" value="Mrp-like_CS"/>
</dbReference>
<evidence type="ECO:0000256" key="6">
    <source>
        <dbReference type="ARBA" id="ARBA00024036"/>
    </source>
</evidence>
<evidence type="ECO:0000256" key="7">
    <source>
        <dbReference type="SAM" id="MobiDB-lite"/>
    </source>
</evidence>
<dbReference type="PANTHER" id="PTHR42961">
    <property type="entry name" value="IRON-SULFUR PROTEIN NUBPL"/>
    <property type="match status" value="1"/>
</dbReference>
<keyword evidence="2" id="KW-0547">Nucleotide-binding</keyword>
<keyword evidence="1" id="KW-0479">Metal-binding</keyword>
<dbReference type="GO" id="GO:0032981">
    <property type="term" value="P:mitochondrial respiratory chain complex I assembly"/>
    <property type="evidence" value="ECO:0007669"/>
    <property type="project" value="TreeGrafter"/>
</dbReference>
<dbReference type="InterPro" id="IPR044304">
    <property type="entry name" value="NUBPL-like"/>
</dbReference>
<dbReference type="GO" id="GO:0046872">
    <property type="term" value="F:metal ion binding"/>
    <property type="evidence" value="ECO:0007669"/>
    <property type="project" value="UniProtKB-KW"/>
</dbReference>
<proteinExistence type="inferred from homology"/>
<dbReference type="InParanoid" id="A0A166A0V7"/>
<accession>A0A166A0V7</accession>
<dbReference type="SUPFAM" id="SSF52540">
    <property type="entry name" value="P-loop containing nucleoside triphosphate hydrolases"/>
    <property type="match status" value="1"/>
</dbReference>
<evidence type="ECO:0000256" key="3">
    <source>
        <dbReference type="ARBA" id="ARBA00022840"/>
    </source>
</evidence>
<dbReference type="Gene3D" id="3.40.50.300">
    <property type="entry name" value="P-loop containing nucleotide triphosphate hydrolases"/>
    <property type="match status" value="1"/>
</dbReference>
<protein>
    <submittedName>
        <fullName evidence="8">Iron-sulfur protein IND1</fullName>
    </submittedName>
</protein>
<keyword evidence="9" id="KW-1185">Reference proteome</keyword>
<comment type="similarity">
    <text evidence="6">Belongs to the Mrp/NBP35 ATP-binding proteins family.</text>
</comment>
<dbReference type="GO" id="GO:0051539">
    <property type="term" value="F:4 iron, 4 sulfur cluster binding"/>
    <property type="evidence" value="ECO:0007669"/>
    <property type="project" value="TreeGrafter"/>
</dbReference>
<dbReference type="AlphaFoldDB" id="A0A166A0V7"/>
<dbReference type="Proteomes" id="UP000077266">
    <property type="component" value="Unassembled WGS sequence"/>
</dbReference>
<dbReference type="HAMAP" id="MF_02040">
    <property type="entry name" value="Mrp_NBP35"/>
    <property type="match status" value="1"/>
</dbReference>
<dbReference type="FunFam" id="3.40.50.300:FF:001278">
    <property type="entry name" value="Iron-sulfur cluster carrier protein"/>
    <property type="match status" value="1"/>
</dbReference>
<keyword evidence="4" id="KW-0408">Iron</keyword>
<evidence type="ECO:0000256" key="2">
    <source>
        <dbReference type="ARBA" id="ARBA00022741"/>
    </source>
</evidence>
<evidence type="ECO:0000313" key="8">
    <source>
        <dbReference type="EMBL" id="KZV87539.1"/>
    </source>
</evidence>
<evidence type="ECO:0000256" key="1">
    <source>
        <dbReference type="ARBA" id="ARBA00022723"/>
    </source>
</evidence>
<keyword evidence="5" id="KW-0411">Iron-sulfur</keyword>
<dbReference type="InterPro" id="IPR027417">
    <property type="entry name" value="P-loop_NTPase"/>
</dbReference>
<dbReference type="GO" id="GO:0140663">
    <property type="term" value="F:ATP-dependent FeS chaperone activity"/>
    <property type="evidence" value="ECO:0007669"/>
    <property type="project" value="InterPro"/>
</dbReference>
<feature type="region of interest" description="Disordered" evidence="7">
    <location>
        <begin position="13"/>
        <end position="38"/>
    </location>
</feature>
<name>A0A166A0V7_EXIGL</name>
<reference evidence="8 9" key="1">
    <citation type="journal article" date="2016" name="Mol. Biol. Evol.">
        <title>Comparative Genomics of Early-Diverging Mushroom-Forming Fungi Provides Insights into the Origins of Lignocellulose Decay Capabilities.</title>
        <authorList>
            <person name="Nagy L.G."/>
            <person name="Riley R."/>
            <person name="Tritt A."/>
            <person name="Adam C."/>
            <person name="Daum C."/>
            <person name="Floudas D."/>
            <person name="Sun H."/>
            <person name="Yadav J.S."/>
            <person name="Pangilinan J."/>
            <person name="Larsson K.H."/>
            <person name="Matsuura K."/>
            <person name="Barry K."/>
            <person name="Labutti K."/>
            <person name="Kuo R."/>
            <person name="Ohm R.A."/>
            <person name="Bhattacharya S.S."/>
            <person name="Shirouzu T."/>
            <person name="Yoshinaga Y."/>
            <person name="Martin F.M."/>
            <person name="Grigoriev I.V."/>
            <person name="Hibbett D.S."/>
        </authorList>
    </citation>
    <scope>NUCLEOTIDE SEQUENCE [LARGE SCALE GENOMIC DNA]</scope>
    <source>
        <strain evidence="8 9">HHB12029</strain>
    </source>
</reference>
<dbReference type="PROSITE" id="PS01215">
    <property type="entry name" value="MRP"/>
    <property type="match status" value="1"/>
</dbReference>
<keyword evidence="3" id="KW-0067">ATP-binding</keyword>
<dbReference type="InterPro" id="IPR019591">
    <property type="entry name" value="Mrp/NBP35_ATP-bd"/>
</dbReference>
<dbReference type="OrthoDB" id="1741334at2759"/>
<dbReference type="STRING" id="1314781.A0A166A0V7"/>
<dbReference type="InterPro" id="IPR033756">
    <property type="entry name" value="YlxH/NBP35"/>
</dbReference>
<gene>
    <name evidence="8" type="ORF">EXIGLDRAFT_711791</name>
</gene>
<sequence length="289" mass="30458">MWRRCIHSSRGALHENPLGLPSRPPPPTIPRRTTGPPEKRAIANVGKLLAVASGKGGVGKSTVAVNLACALARQKLSVGILDLDVFGPSLPTLLGLRDAPEPVLTPQGALVPLANHGLACMSMGFLVPGSAPVVWRGLMVQKAVQQLLFDVAWPRLDVLLVDLPPGTGDVALSLGQLAKVDGAVVVSTPQDVALLDVQKGVSAFRKLSIPILGLVLNMAHFTCPSCATPHRIFGPPHLPEDVDLLAELPVLPRVSVDGDAGVPPALTDPAVQIVMDPLAREVWRLLNER</sequence>